<sequence length="62" mass="7031">MRLMRLPSHRQCAVEGDGKKMDQAPPFRNPFVHLLKFTPLEKAKLNLSTLLMTLLPPCSLIS</sequence>
<dbReference type="AlphaFoldDB" id="A0A3Q3MAI6"/>
<organism evidence="1 2">
    <name type="scientific">Labrus bergylta</name>
    <name type="common">ballan wrasse</name>
    <dbReference type="NCBI Taxonomy" id="56723"/>
    <lineage>
        <taxon>Eukaryota</taxon>
        <taxon>Metazoa</taxon>
        <taxon>Chordata</taxon>
        <taxon>Craniata</taxon>
        <taxon>Vertebrata</taxon>
        <taxon>Euteleostomi</taxon>
        <taxon>Actinopterygii</taxon>
        <taxon>Neopterygii</taxon>
        <taxon>Teleostei</taxon>
        <taxon>Neoteleostei</taxon>
        <taxon>Acanthomorphata</taxon>
        <taxon>Eupercaria</taxon>
        <taxon>Labriformes</taxon>
        <taxon>Labridae</taxon>
        <taxon>Labrus</taxon>
    </lineage>
</organism>
<dbReference type="Ensembl" id="ENSLBET00000018434.1">
    <property type="protein sequence ID" value="ENSLBEP00000017450.1"/>
    <property type="gene ID" value="ENSLBEG00000013454.1"/>
</dbReference>
<dbReference type="GeneTree" id="ENSGT00940000179084"/>
<accession>A0A3Q3MAI6</accession>
<name>A0A3Q3MAI6_9LABR</name>
<keyword evidence="2" id="KW-1185">Reference proteome</keyword>
<protein>
    <submittedName>
        <fullName evidence="1">Uncharacterized protein</fullName>
    </submittedName>
</protein>
<reference evidence="1" key="1">
    <citation type="submission" date="2025-08" db="UniProtKB">
        <authorList>
            <consortium name="Ensembl"/>
        </authorList>
    </citation>
    <scope>IDENTIFICATION</scope>
</reference>
<dbReference type="InParanoid" id="A0A3Q3MAI6"/>
<evidence type="ECO:0000313" key="2">
    <source>
        <dbReference type="Proteomes" id="UP000261660"/>
    </source>
</evidence>
<reference evidence="1" key="2">
    <citation type="submission" date="2025-09" db="UniProtKB">
        <authorList>
            <consortium name="Ensembl"/>
        </authorList>
    </citation>
    <scope>IDENTIFICATION</scope>
</reference>
<proteinExistence type="predicted"/>
<evidence type="ECO:0000313" key="1">
    <source>
        <dbReference type="Ensembl" id="ENSLBEP00000017450.1"/>
    </source>
</evidence>
<dbReference type="Proteomes" id="UP000261660">
    <property type="component" value="Unplaced"/>
</dbReference>